<dbReference type="Gene3D" id="2.40.128.240">
    <property type="match status" value="1"/>
</dbReference>
<dbReference type="Gene3D" id="2.40.128.250">
    <property type="match status" value="1"/>
</dbReference>
<comment type="subcellular location">
    <subcellularLocation>
        <location evidence="2">Cell outer membrane</location>
        <topology evidence="2">Lipid-anchor</topology>
    </subcellularLocation>
    <subcellularLocation>
        <location evidence="1">Cell surface</location>
    </subcellularLocation>
</comment>
<evidence type="ECO:0000313" key="16">
    <source>
        <dbReference type="Proteomes" id="UP001063782"/>
    </source>
</evidence>
<feature type="signal peptide" evidence="11">
    <location>
        <begin position="1"/>
        <end position="22"/>
    </location>
</feature>
<evidence type="ECO:0000256" key="2">
    <source>
        <dbReference type="ARBA" id="ARBA00004459"/>
    </source>
</evidence>
<dbReference type="InterPro" id="IPR038197">
    <property type="entry name" value="TbpB_C-lobe_sf"/>
</dbReference>
<sequence length="620" mass="66376">MKHIQKHPLAVLIGAVMLTACSSGGGGFDLPSTGSTAIPVATKPNTAGTTGSGGSGGQSTTQTTPAAPPSYQDENNQRRTIDTSTSQAALGYVVDIPRRHNNAEIANIQTPKATNYALDNLPYADEIKARPKASEDGLVHSHDGGSPSRTRSFDYVRSGYFIDTEAGVLFIKNEETGKRDMYQGASGVVYYQGTRPSTTLPTQSIKYQGVWDFVSNADKTRTNLADGFTRDNQSSPANASGATPLDAYVNHRIDGKKLAHSSEFDVDFGSKTLTGKLYSNGYVATQDSEQKINENYTVDAKIHGNRFKGTATATQNNHEIFGKNGELEGGFFGEKAEELAGKFLAEDNSLFATFAAKRDKVSDDDLQKSFDAISIATDTDNLQKSDLDTFGNVAYLVLDGKPLSLLPADKTKFADMAFYDTVVHQHNDKSISVGVCCNNLDYVKFGNYATANQDGGVTRLSDGHLFLLGERTDTNKIPNSGTAHYRGTWEGYIESKDGRRWSESAGNGEADNRSRFDMDFGNKSFTGKLIAKNGTEDLPLLTLDGKIIGNGFTGTAKTRANGFTLDAGSTGNAAIAHLNADVIGGFYGPDGLEIGGIIHANQANADKVGIVFGGKRQTKK</sequence>
<dbReference type="Pfam" id="PF17483">
    <property type="entry name" value="TbpB_C"/>
    <property type="match status" value="1"/>
</dbReference>
<dbReference type="InterPro" id="IPR035316">
    <property type="entry name" value="TbpB_C-lobe"/>
</dbReference>
<dbReference type="Gene3D" id="2.40.160.90">
    <property type="match status" value="2"/>
</dbReference>
<accession>A0ABY6F4X4</accession>
<feature type="chain" id="PRO_5045661678" description="Transferrin-binding protein B" evidence="11">
    <location>
        <begin position="23"/>
        <end position="620"/>
    </location>
</feature>
<evidence type="ECO:0000256" key="11">
    <source>
        <dbReference type="SAM" id="SignalP"/>
    </source>
</evidence>
<gene>
    <name evidence="15" type="ORF">LU297_01480</name>
</gene>
<keyword evidence="4" id="KW-0843">Virulence</keyword>
<evidence type="ECO:0000259" key="14">
    <source>
        <dbReference type="Pfam" id="PF17484"/>
    </source>
</evidence>
<evidence type="ECO:0000256" key="3">
    <source>
        <dbReference type="ARBA" id="ARBA00022729"/>
    </source>
</evidence>
<dbReference type="InterPro" id="IPR001677">
    <property type="entry name" value="TbpB_B_D"/>
</dbReference>
<reference evidence="15" key="1">
    <citation type="submission" date="2021-12" db="EMBL/GenBank/DDBJ databases">
        <title>taxonomy of Moraxella sp. ZY201224.</title>
        <authorList>
            <person name="Li F."/>
        </authorList>
    </citation>
    <scope>NUCLEOTIDE SEQUENCE</scope>
    <source>
        <strain evidence="15">ZY201224</strain>
    </source>
</reference>
<evidence type="ECO:0000313" key="15">
    <source>
        <dbReference type="EMBL" id="UXZ05151.1"/>
    </source>
</evidence>
<protein>
    <recommendedName>
        <fullName evidence="9">Transferrin-binding protein B</fullName>
    </recommendedName>
</protein>
<keyword evidence="6" id="KW-0564">Palmitate</keyword>
<dbReference type="InterPro" id="IPR038669">
    <property type="entry name" value="TbpB_N-lobe_sf"/>
</dbReference>
<evidence type="ECO:0000256" key="9">
    <source>
        <dbReference type="ARBA" id="ARBA00023628"/>
    </source>
</evidence>
<dbReference type="Pfam" id="PF17484">
    <property type="entry name" value="TbpB_A"/>
    <property type="match status" value="1"/>
</dbReference>
<keyword evidence="7" id="KW-0998">Cell outer membrane</keyword>
<proteinExistence type="predicted"/>
<organism evidence="15 16">
    <name type="scientific">Moraxella nasicaprae</name>
    <dbReference type="NCBI Taxonomy" id="2904122"/>
    <lineage>
        <taxon>Bacteria</taxon>
        <taxon>Pseudomonadati</taxon>
        <taxon>Pseudomonadota</taxon>
        <taxon>Gammaproteobacteria</taxon>
        <taxon>Moraxellales</taxon>
        <taxon>Moraxellaceae</taxon>
        <taxon>Moraxella</taxon>
    </lineage>
</organism>
<dbReference type="SUPFAM" id="SSF56925">
    <property type="entry name" value="OMPA-like"/>
    <property type="match status" value="2"/>
</dbReference>
<evidence type="ECO:0000256" key="7">
    <source>
        <dbReference type="ARBA" id="ARBA00023237"/>
    </source>
</evidence>
<feature type="domain" description="Transferrin-binding protein B C-lobe handle" evidence="13">
    <location>
        <begin position="370"/>
        <end position="472"/>
    </location>
</feature>
<dbReference type="Proteomes" id="UP001063782">
    <property type="component" value="Chromosome"/>
</dbReference>
<evidence type="ECO:0000259" key="13">
    <source>
        <dbReference type="Pfam" id="PF17483"/>
    </source>
</evidence>
<feature type="domain" description="Transferrin-binding protein B C-lobe/N-lobe beta-barrel" evidence="12">
    <location>
        <begin position="477"/>
        <end position="616"/>
    </location>
</feature>
<keyword evidence="8" id="KW-0449">Lipoprotein</keyword>
<evidence type="ECO:0000256" key="8">
    <source>
        <dbReference type="ARBA" id="ARBA00023288"/>
    </source>
</evidence>
<feature type="domain" description="Transferrin-binding protein B N-lobe handle" evidence="14">
    <location>
        <begin position="71"/>
        <end position="197"/>
    </location>
</feature>
<evidence type="ECO:0000256" key="4">
    <source>
        <dbReference type="ARBA" id="ARBA00023026"/>
    </source>
</evidence>
<keyword evidence="3 11" id="KW-0732">Signal</keyword>
<evidence type="ECO:0000256" key="1">
    <source>
        <dbReference type="ARBA" id="ARBA00004241"/>
    </source>
</evidence>
<evidence type="ECO:0000256" key="6">
    <source>
        <dbReference type="ARBA" id="ARBA00023139"/>
    </source>
</evidence>
<feature type="region of interest" description="Disordered" evidence="10">
    <location>
        <begin position="39"/>
        <end position="84"/>
    </location>
</feature>
<keyword evidence="16" id="KW-1185">Reference proteome</keyword>
<keyword evidence="5" id="KW-0472">Membrane</keyword>
<evidence type="ECO:0000259" key="12">
    <source>
        <dbReference type="Pfam" id="PF01298"/>
    </source>
</evidence>
<feature type="domain" description="Transferrin-binding protein B C-lobe/N-lobe beta-barrel" evidence="12">
    <location>
        <begin position="202"/>
        <end position="358"/>
    </location>
</feature>
<evidence type="ECO:0000256" key="5">
    <source>
        <dbReference type="ARBA" id="ARBA00023136"/>
    </source>
</evidence>
<dbReference type="InterPro" id="IPR035313">
    <property type="entry name" value="TbpB_N-lobe"/>
</dbReference>
<evidence type="ECO:0000256" key="10">
    <source>
        <dbReference type="SAM" id="MobiDB-lite"/>
    </source>
</evidence>
<dbReference type="InterPro" id="IPR011250">
    <property type="entry name" value="OMP/PagP_B-barrel"/>
</dbReference>
<dbReference type="PROSITE" id="PS51257">
    <property type="entry name" value="PROKAR_LIPOPROTEIN"/>
    <property type="match status" value="1"/>
</dbReference>
<dbReference type="RefSeq" id="WP_263076651.1">
    <property type="nucleotide sequence ID" value="NZ_CP089977.1"/>
</dbReference>
<name>A0ABY6F4X4_9GAMM</name>
<dbReference type="EMBL" id="CP089977">
    <property type="protein sequence ID" value="UXZ05151.1"/>
    <property type="molecule type" value="Genomic_DNA"/>
</dbReference>
<dbReference type="Pfam" id="PF01298">
    <property type="entry name" value="TbpB_B_D"/>
    <property type="match status" value="2"/>
</dbReference>